<protein>
    <submittedName>
        <fullName evidence="1">Uncharacterized protein</fullName>
    </submittedName>
</protein>
<proteinExistence type="predicted"/>
<evidence type="ECO:0000313" key="1">
    <source>
        <dbReference type="EMBL" id="KAK3793589.1"/>
    </source>
</evidence>
<accession>A0AAE1E409</accession>
<reference evidence="1" key="1">
    <citation type="journal article" date="2023" name="G3 (Bethesda)">
        <title>A reference genome for the long-term kleptoplast-retaining sea slug Elysia crispata morphotype clarki.</title>
        <authorList>
            <person name="Eastman K.E."/>
            <person name="Pendleton A.L."/>
            <person name="Shaikh M.A."/>
            <person name="Suttiyut T."/>
            <person name="Ogas R."/>
            <person name="Tomko P."/>
            <person name="Gavelis G."/>
            <person name="Widhalm J.R."/>
            <person name="Wisecaver J.H."/>
        </authorList>
    </citation>
    <scope>NUCLEOTIDE SEQUENCE</scope>
    <source>
        <strain evidence="1">ECLA1</strain>
    </source>
</reference>
<dbReference type="EMBL" id="JAWDGP010001203">
    <property type="protein sequence ID" value="KAK3793589.1"/>
    <property type="molecule type" value="Genomic_DNA"/>
</dbReference>
<sequence length="188" mass="20897">MRTKHIAESICVPWQGVVIREPQLMHPFSNCITEVPSRLQEANLPLNATAHLRPETHESSAETCIKTGKTQALIVWHCAQTAITDALCAFWRHEISQKSAKRFLLDGPDCTSEPSVLVILQQHCISSTVTTFVPELETVVCFGDILDSSGSSETLQHQLCKTLLYLSYNGTCLAQHDSQLLLPVSWVK</sequence>
<dbReference type="AlphaFoldDB" id="A0AAE1E409"/>
<evidence type="ECO:0000313" key="2">
    <source>
        <dbReference type="Proteomes" id="UP001283361"/>
    </source>
</evidence>
<feature type="non-terminal residue" evidence="1">
    <location>
        <position position="1"/>
    </location>
</feature>
<name>A0AAE1E409_9GAST</name>
<organism evidence="1 2">
    <name type="scientific">Elysia crispata</name>
    <name type="common">lettuce slug</name>
    <dbReference type="NCBI Taxonomy" id="231223"/>
    <lineage>
        <taxon>Eukaryota</taxon>
        <taxon>Metazoa</taxon>
        <taxon>Spiralia</taxon>
        <taxon>Lophotrochozoa</taxon>
        <taxon>Mollusca</taxon>
        <taxon>Gastropoda</taxon>
        <taxon>Heterobranchia</taxon>
        <taxon>Euthyneura</taxon>
        <taxon>Panpulmonata</taxon>
        <taxon>Sacoglossa</taxon>
        <taxon>Placobranchoidea</taxon>
        <taxon>Plakobranchidae</taxon>
        <taxon>Elysia</taxon>
    </lineage>
</organism>
<gene>
    <name evidence="1" type="ORF">RRG08_019192</name>
</gene>
<dbReference type="Proteomes" id="UP001283361">
    <property type="component" value="Unassembled WGS sequence"/>
</dbReference>
<keyword evidence="2" id="KW-1185">Reference proteome</keyword>
<comment type="caution">
    <text evidence="1">The sequence shown here is derived from an EMBL/GenBank/DDBJ whole genome shotgun (WGS) entry which is preliminary data.</text>
</comment>